<comment type="similarity">
    <text evidence="1 4">Belongs to the short-chain dehydrogenases/reductases (SDR) family.</text>
</comment>
<evidence type="ECO:0000256" key="4">
    <source>
        <dbReference type="RuleBase" id="RU000363"/>
    </source>
</evidence>
<keyword evidence="6" id="KW-1185">Reference proteome</keyword>
<dbReference type="OrthoDB" id="3819888at2759"/>
<dbReference type="InterPro" id="IPR036291">
    <property type="entry name" value="NAD(P)-bd_dom_sf"/>
</dbReference>
<keyword evidence="3" id="KW-0560">Oxidoreductase</keyword>
<evidence type="ECO:0000256" key="1">
    <source>
        <dbReference type="ARBA" id="ARBA00006484"/>
    </source>
</evidence>
<dbReference type="PANTHER" id="PTHR43618">
    <property type="entry name" value="7-ALPHA-HYDROXYSTEROID DEHYDROGENASE"/>
    <property type="match status" value="1"/>
</dbReference>
<dbReference type="Pfam" id="PF00106">
    <property type="entry name" value="adh_short"/>
    <property type="match status" value="1"/>
</dbReference>
<organism evidence="5 6">
    <name type="scientific">Schizopora paradoxa</name>
    <dbReference type="NCBI Taxonomy" id="27342"/>
    <lineage>
        <taxon>Eukaryota</taxon>
        <taxon>Fungi</taxon>
        <taxon>Dikarya</taxon>
        <taxon>Basidiomycota</taxon>
        <taxon>Agaricomycotina</taxon>
        <taxon>Agaricomycetes</taxon>
        <taxon>Hymenochaetales</taxon>
        <taxon>Schizoporaceae</taxon>
        <taxon>Schizopora</taxon>
    </lineage>
</organism>
<dbReference type="GO" id="GO:0016491">
    <property type="term" value="F:oxidoreductase activity"/>
    <property type="evidence" value="ECO:0007669"/>
    <property type="project" value="UniProtKB-KW"/>
</dbReference>
<sequence length="298" mass="32014">MAECRLKFDELTDLSGRVALVTGGGTGIGLMIAKGLASNGAKVYVAGRRSEVLLQASELLFDGQKRIFPLKMDVTDKESIQDVVDKITADDGVLHILVNNAGTALIATRTPFVMNDQAPERKNTAIYGTALFNSQTFEHWEDMFRANVASVFFVTYAFLGLLEASCSLRSDGATASVINISSVVANMRLSHSIFAYSSTKAAETHLTQMLATDLALKGIPVRVNGIAPGVFPSELMGSKERLAHYSKTPMQMLRPIPMQRPGTEEEISSLAVYLASPASGYMTGQEIAVDGGMSIVNP</sequence>
<gene>
    <name evidence="5" type="ORF">SCHPADRAFT_867343</name>
</gene>
<dbReference type="STRING" id="27342.A0A0H2SLL1"/>
<dbReference type="SUPFAM" id="SSF51735">
    <property type="entry name" value="NAD(P)-binding Rossmann-fold domains"/>
    <property type="match status" value="1"/>
</dbReference>
<evidence type="ECO:0000313" key="6">
    <source>
        <dbReference type="Proteomes" id="UP000053477"/>
    </source>
</evidence>
<dbReference type="PRINTS" id="PR00080">
    <property type="entry name" value="SDRFAMILY"/>
</dbReference>
<dbReference type="InterPro" id="IPR052178">
    <property type="entry name" value="Sec_Metab_Biosynth_SDR"/>
</dbReference>
<evidence type="ECO:0000256" key="2">
    <source>
        <dbReference type="ARBA" id="ARBA00022857"/>
    </source>
</evidence>
<dbReference type="EMBL" id="KQ085899">
    <property type="protein sequence ID" value="KLO17956.1"/>
    <property type="molecule type" value="Genomic_DNA"/>
</dbReference>
<dbReference type="Proteomes" id="UP000053477">
    <property type="component" value="Unassembled WGS sequence"/>
</dbReference>
<reference evidence="5 6" key="1">
    <citation type="submission" date="2015-04" db="EMBL/GenBank/DDBJ databases">
        <title>Complete genome sequence of Schizopora paradoxa KUC8140, a cosmopolitan wood degrader in East Asia.</title>
        <authorList>
            <consortium name="DOE Joint Genome Institute"/>
            <person name="Min B."/>
            <person name="Park H."/>
            <person name="Jang Y."/>
            <person name="Kim J.-J."/>
            <person name="Kim K.H."/>
            <person name="Pangilinan J."/>
            <person name="Lipzen A."/>
            <person name="Riley R."/>
            <person name="Grigoriev I.V."/>
            <person name="Spatafora J.W."/>
            <person name="Choi I.-G."/>
        </authorList>
    </citation>
    <scope>NUCLEOTIDE SEQUENCE [LARGE SCALE GENOMIC DNA]</scope>
    <source>
        <strain evidence="5 6">KUC8140</strain>
    </source>
</reference>
<name>A0A0H2SLL1_9AGAM</name>
<accession>A0A0H2SLL1</accession>
<dbReference type="AlphaFoldDB" id="A0A0H2SLL1"/>
<protein>
    <submittedName>
        <fullName evidence="5">Short-chain dehydrogenase</fullName>
    </submittedName>
</protein>
<evidence type="ECO:0000256" key="3">
    <source>
        <dbReference type="ARBA" id="ARBA00023002"/>
    </source>
</evidence>
<keyword evidence="2" id="KW-0521">NADP</keyword>
<dbReference type="Gene3D" id="3.40.50.720">
    <property type="entry name" value="NAD(P)-binding Rossmann-like Domain"/>
    <property type="match status" value="1"/>
</dbReference>
<dbReference type="PRINTS" id="PR00081">
    <property type="entry name" value="GDHRDH"/>
</dbReference>
<dbReference type="PANTHER" id="PTHR43618:SF4">
    <property type="entry name" value="SHORT CHAIN DEHYDROGENASE_REDUCTASE FAMILY (AFU_ORTHOLOGUE AFUA_7G04540)"/>
    <property type="match status" value="1"/>
</dbReference>
<dbReference type="CDD" id="cd05233">
    <property type="entry name" value="SDR_c"/>
    <property type="match status" value="1"/>
</dbReference>
<evidence type="ECO:0000313" key="5">
    <source>
        <dbReference type="EMBL" id="KLO17956.1"/>
    </source>
</evidence>
<dbReference type="InterPro" id="IPR002347">
    <property type="entry name" value="SDR_fam"/>
</dbReference>
<dbReference type="InParanoid" id="A0A0H2SLL1"/>
<proteinExistence type="inferred from homology"/>